<dbReference type="SUPFAM" id="SSF46785">
    <property type="entry name" value="Winged helix' DNA-binding domain"/>
    <property type="match status" value="1"/>
</dbReference>
<proteinExistence type="predicted"/>
<dbReference type="CDD" id="cd00090">
    <property type="entry name" value="HTH_ARSR"/>
    <property type="match status" value="1"/>
</dbReference>
<evidence type="ECO:0000256" key="2">
    <source>
        <dbReference type="ARBA" id="ARBA00023125"/>
    </source>
</evidence>
<dbReference type="NCBIfam" id="NF033788">
    <property type="entry name" value="HTH_metalloreg"/>
    <property type="match status" value="1"/>
</dbReference>
<gene>
    <name evidence="5" type="ORF">ACFOD9_11130</name>
</gene>
<comment type="caution">
    <text evidence="5">The sequence shown here is derived from an EMBL/GenBank/DDBJ whole genome shotgun (WGS) entry which is preliminary data.</text>
</comment>
<evidence type="ECO:0000259" key="4">
    <source>
        <dbReference type="PROSITE" id="PS50987"/>
    </source>
</evidence>
<name>A0ABV7IR75_9SPHN</name>
<evidence type="ECO:0000256" key="3">
    <source>
        <dbReference type="ARBA" id="ARBA00023163"/>
    </source>
</evidence>
<keyword evidence="3" id="KW-0804">Transcription</keyword>
<dbReference type="Gene3D" id="1.10.10.10">
    <property type="entry name" value="Winged helix-like DNA-binding domain superfamily/Winged helix DNA-binding domain"/>
    <property type="match status" value="1"/>
</dbReference>
<dbReference type="InterPro" id="IPR001845">
    <property type="entry name" value="HTH_ArsR_DNA-bd_dom"/>
</dbReference>
<evidence type="ECO:0000256" key="1">
    <source>
        <dbReference type="ARBA" id="ARBA00023015"/>
    </source>
</evidence>
<dbReference type="PANTHER" id="PTHR43132:SF2">
    <property type="entry name" value="ARSENICAL RESISTANCE OPERON REPRESSOR ARSR-RELATED"/>
    <property type="match status" value="1"/>
</dbReference>
<dbReference type="RefSeq" id="WP_379510185.1">
    <property type="nucleotide sequence ID" value="NZ_JBHRTQ010000009.1"/>
</dbReference>
<dbReference type="SMART" id="SM00418">
    <property type="entry name" value="HTH_ARSR"/>
    <property type="match status" value="1"/>
</dbReference>
<evidence type="ECO:0000313" key="5">
    <source>
        <dbReference type="EMBL" id="MFC3174804.1"/>
    </source>
</evidence>
<dbReference type="PANTHER" id="PTHR43132">
    <property type="entry name" value="ARSENICAL RESISTANCE OPERON REPRESSOR ARSR-RELATED"/>
    <property type="match status" value="1"/>
</dbReference>
<dbReference type="Pfam" id="PF12840">
    <property type="entry name" value="HTH_20"/>
    <property type="match status" value="1"/>
</dbReference>
<dbReference type="InterPro" id="IPR051011">
    <property type="entry name" value="Metal_resp_trans_reg"/>
</dbReference>
<reference evidence="6" key="1">
    <citation type="journal article" date="2019" name="Int. J. Syst. Evol. Microbiol.">
        <title>The Global Catalogue of Microorganisms (GCM) 10K type strain sequencing project: providing services to taxonomists for standard genome sequencing and annotation.</title>
        <authorList>
            <consortium name="The Broad Institute Genomics Platform"/>
            <consortium name="The Broad Institute Genome Sequencing Center for Infectious Disease"/>
            <person name="Wu L."/>
            <person name="Ma J."/>
        </authorList>
    </citation>
    <scope>NUCLEOTIDE SEQUENCE [LARGE SCALE GENOMIC DNA]</scope>
    <source>
        <strain evidence="6">KCTC 42984</strain>
    </source>
</reference>
<dbReference type="PRINTS" id="PR00778">
    <property type="entry name" value="HTHARSR"/>
</dbReference>
<feature type="domain" description="HTH arsR-type" evidence="4">
    <location>
        <begin position="1"/>
        <end position="95"/>
    </location>
</feature>
<dbReference type="Proteomes" id="UP001595604">
    <property type="component" value="Unassembled WGS sequence"/>
</dbReference>
<keyword evidence="1" id="KW-0805">Transcription regulation</keyword>
<protein>
    <submittedName>
        <fullName evidence="5">ArsR/SmtB family transcription factor</fullName>
    </submittedName>
</protein>
<organism evidence="5 6">
    <name type="scientific">Novosphingobium bradum</name>
    <dbReference type="NCBI Taxonomy" id="1737444"/>
    <lineage>
        <taxon>Bacteria</taxon>
        <taxon>Pseudomonadati</taxon>
        <taxon>Pseudomonadota</taxon>
        <taxon>Alphaproteobacteria</taxon>
        <taxon>Sphingomonadales</taxon>
        <taxon>Sphingomonadaceae</taxon>
        <taxon>Novosphingobium</taxon>
    </lineage>
</organism>
<dbReference type="EMBL" id="JBHRTQ010000009">
    <property type="protein sequence ID" value="MFC3174804.1"/>
    <property type="molecule type" value="Genomic_DNA"/>
</dbReference>
<dbReference type="InterPro" id="IPR036390">
    <property type="entry name" value="WH_DNA-bd_sf"/>
</dbReference>
<dbReference type="InterPro" id="IPR036388">
    <property type="entry name" value="WH-like_DNA-bd_sf"/>
</dbReference>
<dbReference type="PROSITE" id="PS50987">
    <property type="entry name" value="HTH_ARSR_2"/>
    <property type="match status" value="1"/>
</dbReference>
<dbReference type="InterPro" id="IPR011991">
    <property type="entry name" value="ArsR-like_HTH"/>
</dbReference>
<accession>A0ABV7IR75</accession>
<sequence length="134" mass="13560">MEREAAVRTLSALAQEHRLAAFRLLVQAGRGGMAAGEIVEALGIGASSASFHLAQLVQAGLATQSRHGRSIRYAADYAAMGRLVSYLVENCSGGEGCGEVPGCCGENALELPAICLGPVAGPGLEPAVAGAEPN</sequence>
<keyword evidence="2" id="KW-0238">DNA-binding</keyword>
<evidence type="ECO:0000313" key="6">
    <source>
        <dbReference type="Proteomes" id="UP001595604"/>
    </source>
</evidence>
<keyword evidence="6" id="KW-1185">Reference proteome</keyword>